<dbReference type="InterPro" id="IPR016039">
    <property type="entry name" value="Thiolase-like"/>
</dbReference>
<dbReference type="PANTHER" id="PTHR43853:SF21">
    <property type="entry name" value="STEROID 3-KETOACYL-COA THIOLASE"/>
    <property type="match status" value="1"/>
</dbReference>
<sequence length="408" mass="42655">MPEAVIVATARSPIGRAFKGSLKDIRPDDLTVQMIQAAMAKVPQLSYDDVNDLMLGCGLPGGEQGFNMARVVAVLLGQDQLPGTTITRYCSSSLQTTRMAMHAIRAGEGDVFISAGVETVSRFAKGNSDSLPDTMNPVFDAAQQRTAKTAETGAASWDDPRAGGDVPDVYIAMGQTAENVARHANVSREDMDAFGVRSQNLAEKAIADGFFAREIVPVTLPDGSVVSTDDGPRPGVTLEAVRELKPVFRPDGRVTAANCCPLNDGAAAVVVMSDTKARELGITPLARVVATGVSGLSPEIMGLGPVEASKQALARAGMSVSDIDLVEINEAFAAQVIPSARELGIDPFGDQLNVHGGAIAVGHPFGMTGARITATLINGLQTRDKQFGLETMCVGGGMGMAMILERLS</sequence>
<dbReference type="CDD" id="cd00751">
    <property type="entry name" value="thiolase"/>
    <property type="match status" value="1"/>
</dbReference>
<evidence type="ECO:0000256" key="3">
    <source>
        <dbReference type="ARBA" id="ARBA00023315"/>
    </source>
</evidence>
<dbReference type="PROSITE" id="PS00737">
    <property type="entry name" value="THIOLASE_2"/>
    <property type="match status" value="1"/>
</dbReference>
<dbReference type="InterPro" id="IPR050215">
    <property type="entry name" value="Thiolase-like_sf_Thiolase"/>
</dbReference>
<keyword evidence="3 4" id="KW-0012">Acyltransferase</keyword>
<dbReference type="InterPro" id="IPR020613">
    <property type="entry name" value="Thiolase_CS"/>
</dbReference>
<dbReference type="SUPFAM" id="SSF53901">
    <property type="entry name" value="Thiolase-like"/>
    <property type="match status" value="2"/>
</dbReference>
<dbReference type="PIRSF" id="PIRSF000429">
    <property type="entry name" value="Ac-CoA_Ac_transf"/>
    <property type="match status" value="1"/>
</dbReference>
<dbReference type="NCBIfam" id="NF005890">
    <property type="entry name" value="PRK07851.1"/>
    <property type="match status" value="1"/>
</dbReference>
<evidence type="ECO:0000256" key="4">
    <source>
        <dbReference type="RuleBase" id="RU003557"/>
    </source>
</evidence>
<dbReference type="Pfam" id="PF00108">
    <property type="entry name" value="Thiolase_N"/>
    <property type="match status" value="1"/>
</dbReference>
<protein>
    <submittedName>
        <fullName evidence="7">Acetyl-CoA C-acetyltransferase</fullName>
    </submittedName>
</protein>
<organism evidence="7 8">
    <name type="scientific">Sporichthya brevicatena</name>
    <dbReference type="NCBI Taxonomy" id="171442"/>
    <lineage>
        <taxon>Bacteria</taxon>
        <taxon>Bacillati</taxon>
        <taxon>Actinomycetota</taxon>
        <taxon>Actinomycetes</taxon>
        <taxon>Sporichthyales</taxon>
        <taxon>Sporichthyaceae</taxon>
        <taxon>Sporichthya</taxon>
    </lineage>
</organism>
<evidence type="ECO:0000313" key="8">
    <source>
        <dbReference type="Proteomes" id="UP001500957"/>
    </source>
</evidence>
<dbReference type="InterPro" id="IPR002155">
    <property type="entry name" value="Thiolase"/>
</dbReference>
<keyword evidence="8" id="KW-1185">Reference proteome</keyword>
<evidence type="ECO:0000256" key="1">
    <source>
        <dbReference type="ARBA" id="ARBA00010982"/>
    </source>
</evidence>
<dbReference type="InterPro" id="IPR020616">
    <property type="entry name" value="Thiolase_N"/>
</dbReference>
<proteinExistence type="inferred from homology"/>
<comment type="similarity">
    <text evidence="1 4">Belongs to the thiolase-like superfamily. Thiolase family.</text>
</comment>
<name>A0ABN1GCJ5_9ACTN</name>
<dbReference type="RefSeq" id="WP_344601904.1">
    <property type="nucleotide sequence ID" value="NZ_BAAAHE010000007.1"/>
</dbReference>
<evidence type="ECO:0000313" key="7">
    <source>
        <dbReference type="EMBL" id="GAA0608661.1"/>
    </source>
</evidence>
<dbReference type="InterPro" id="IPR020617">
    <property type="entry name" value="Thiolase_C"/>
</dbReference>
<feature type="domain" description="Thiolase N-terminal" evidence="5">
    <location>
        <begin position="5"/>
        <end position="274"/>
    </location>
</feature>
<accession>A0ABN1GCJ5</accession>
<comment type="caution">
    <text evidence="7">The sequence shown here is derived from an EMBL/GenBank/DDBJ whole genome shotgun (WGS) entry which is preliminary data.</text>
</comment>
<reference evidence="8" key="1">
    <citation type="journal article" date="2019" name="Int. J. Syst. Evol. Microbiol.">
        <title>The Global Catalogue of Microorganisms (GCM) 10K type strain sequencing project: providing services to taxonomists for standard genome sequencing and annotation.</title>
        <authorList>
            <consortium name="The Broad Institute Genomics Platform"/>
            <consortium name="The Broad Institute Genome Sequencing Center for Infectious Disease"/>
            <person name="Wu L."/>
            <person name="Ma J."/>
        </authorList>
    </citation>
    <scope>NUCLEOTIDE SEQUENCE [LARGE SCALE GENOMIC DNA]</scope>
    <source>
        <strain evidence="8">JCM 10671</strain>
    </source>
</reference>
<feature type="domain" description="Thiolase C-terminal" evidence="6">
    <location>
        <begin position="283"/>
        <end position="406"/>
    </location>
</feature>
<evidence type="ECO:0000259" key="5">
    <source>
        <dbReference type="Pfam" id="PF00108"/>
    </source>
</evidence>
<dbReference type="Gene3D" id="3.40.47.10">
    <property type="match status" value="1"/>
</dbReference>
<dbReference type="NCBIfam" id="TIGR01930">
    <property type="entry name" value="AcCoA-C-Actrans"/>
    <property type="match status" value="1"/>
</dbReference>
<evidence type="ECO:0000259" key="6">
    <source>
        <dbReference type="Pfam" id="PF02803"/>
    </source>
</evidence>
<dbReference type="Pfam" id="PF02803">
    <property type="entry name" value="Thiolase_C"/>
    <property type="match status" value="1"/>
</dbReference>
<evidence type="ECO:0000256" key="2">
    <source>
        <dbReference type="ARBA" id="ARBA00022679"/>
    </source>
</evidence>
<dbReference type="PANTHER" id="PTHR43853">
    <property type="entry name" value="3-KETOACYL-COA THIOLASE, PEROXISOMAL"/>
    <property type="match status" value="1"/>
</dbReference>
<dbReference type="EMBL" id="BAAAHE010000007">
    <property type="protein sequence ID" value="GAA0608661.1"/>
    <property type="molecule type" value="Genomic_DNA"/>
</dbReference>
<dbReference type="Proteomes" id="UP001500957">
    <property type="component" value="Unassembled WGS sequence"/>
</dbReference>
<keyword evidence="2 4" id="KW-0808">Transferase</keyword>
<gene>
    <name evidence="7" type="ORF">GCM10009547_08270</name>
</gene>